<dbReference type="Pfam" id="PF00899">
    <property type="entry name" value="ThiF"/>
    <property type="match status" value="1"/>
</dbReference>
<reference evidence="2" key="2">
    <citation type="submission" date="2022-04" db="EMBL/GenBank/DDBJ databases">
        <title>Complete Genome Sequence of Flavobacterium sediminilitoris YSM-43, Isolated from a Tidal Sediment.</title>
        <authorList>
            <person name="Lee P.A."/>
        </authorList>
    </citation>
    <scope>NUCLEOTIDE SEQUENCE</scope>
    <source>
        <strain evidence="2">YSM-43</strain>
    </source>
</reference>
<accession>A0ABY4HKV2</accession>
<dbReference type="InterPro" id="IPR001763">
    <property type="entry name" value="Rhodanese-like_dom"/>
</dbReference>
<feature type="domain" description="Rhodanese" evidence="1">
    <location>
        <begin position="271"/>
        <end position="355"/>
    </location>
</feature>
<evidence type="ECO:0000313" key="3">
    <source>
        <dbReference type="Proteomes" id="UP000830454"/>
    </source>
</evidence>
<dbReference type="InterPro" id="IPR036873">
    <property type="entry name" value="Rhodanese-like_dom_sf"/>
</dbReference>
<dbReference type="SMART" id="SM00450">
    <property type="entry name" value="RHOD"/>
    <property type="match status" value="1"/>
</dbReference>
<dbReference type="RefSeq" id="WP_246916097.1">
    <property type="nucleotide sequence ID" value="NZ_CP090145.1"/>
</dbReference>
<dbReference type="InterPro" id="IPR045886">
    <property type="entry name" value="ThiF/MoeB/HesA"/>
</dbReference>
<organism evidence="2 3">
    <name type="scientific">Flavobacterium sediminilitoris</name>
    <dbReference type="NCBI Taxonomy" id="2024526"/>
    <lineage>
        <taxon>Bacteria</taxon>
        <taxon>Pseudomonadati</taxon>
        <taxon>Bacteroidota</taxon>
        <taxon>Flavobacteriia</taxon>
        <taxon>Flavobacteriales</taxon>
        <taxon>Flavobacteriaceae</taxon>
        <taxon>Flavobacterium</taxon>
    </lineage>
</organism>
<keyword evidence="3" id="KW-1185">Reference proteome</keyword>
<dbReference type="PROSITE" id="PS50206">
    <property type="entry name" value="RHODANESE_3"/>
    <property type="match status" value="1"/>
</dbReference>
<dbReference type="Gene3D" id="3.40.50.720">
    <property type="entry name" value="NAD(P)-binding Rossmann-like Domain"/>
    <property type="match status" value="1"/>
</dbReference>
<dbReference type="InterPro" id="IPR000594">
    <property type="entry name" value="ThiF_NAD_FAD-bd"/>
</dbReference>
<dbReference type="PANTHER" id="PTHR10953:SF102">
    <property type="entry name" value="ADENYLYLTRANSFERASE AND SULFURTRANSFERASE MOCS3"/>
    <property type="match status" value="1"/>
</dbReference>
<dbReference type="SUPFAM" id="SSF69572">
    <property type="entry name" value="Activating enzymes of the ubiquitin-like proteins"/>
    <property type="match status" value="1"/>
</dbReference>
<gene>
    <name evidence="2" type="ORF">LXD69_15865</name>
</gene>
<dbReference type="PANTHER" id="PTHR10953">
    <property type="entry name" value="UBIQUITIN-ACTIVATING ENZYME E1"/>
    <property type="match status" value="1"/>
</dbReference>
<dbReference type="CDD" id="cd00757">
    <property type="entry name" value="ThiF_MoeB_HesA_family"/>
    <property type="match status" value="1"/>
</dbReference>
<reference evidence="2" key="1">
    <citation type="submission" date="2021-12" db="EMBL/GenBank/DDBJ databases">
        <authorList>
            <person name="Cha I.-T."/>
            <person name="Lee K.-E."/>
            <person name="Park S.-J."/>
        </authorList>
    </citation>
    <scope>NUCLEOTIDE SEQUENCE</scope>
    <source>
        <strain evidence="2">YSM-43</strain>
    </source>
</reference>
<sequence length="355" mass="39530">MMEHSKRYTRQMALPEIGSLGQQKLLNAKVLVIGAGGLGCPVLQMLAASGVGTLGIVDGDVVDETNLHRQLLYTTNDCGKNKVDVAANSIQKINSDVKVNVYPEFISESNIAIISKDYEILVDCTDTIVTRYLINDISIHLGKPMIYASIHKFEGQISVFNYQSGPSYRCLFPEKNAQEVPNCITTGVLGVLPNTLGMLQATEILKIILGIGKVLSGKLLIYNALNMSFNELEFSRNEEQIRIGTKKGIELESSKKQNHEIGKEAFLDLCSNENYTIIDLREAHETPKLKYESVINISFLEIEKHIKKFNKDQPIVLFCQSGIRSKKALDLFLENGFTNIAHLQKGIQNIQLEVI</sequence>
<evidence type="ECO:0000259" key="1">
    <source>
        <dbReference type="PROSITE" id="PS50206"/>
    </source>
</evidence>
<dbReference type="InterPro" id="IPR035985">
    <property type="entry name" value="Ubiquitin-activating_enz"/>
</dbReference>
<name>A0ABY4HKV2_9FLAO</name>
<proteinExistence type="predicted"/>
<protein>
    <submittedName>
        <fullName evidence="2">HesA/MoeB/ThiF family protein</fullName>
    </submittedName>
</protein>
<dbReference type="CDD" id="cd00158">
    <property type="entry name" value="RHOD"/>
    <property type="match status" value="1"/>
</dbReference>
<dbReference type="EMBL" id="CP090145">
    <property type="protein sequence ID" value="UOX33495.1"/>
    <property type="molecule type" value="Genomic_DNA"/>
</dbReference>
<dbReference type="Gene3D" id="3.40.250.10">
    <property type="entry name" value="Rhodanese-like domain"/>
    <property type="match status" value="1"/>
</dbReference>
<dbReference type="Proteomes" id="UP000830454">
    <property type="component" value="Chromosome"/>
</dbReference>
<evidence type="ECO:0000313" key="2">
    <source>
        <dbReference type="EMBL" id="UOX33495.1"/>
    </source>
</evidence>
<dbReference type="Pfam" id="PF00581">
    <property type="entry name" value="Rhodanese"/>
    <property type="match status" value="1"/>
</dbReference>